<dbReference type="Proteomes" id="UP000003711">
    <property type="component" value="Unassembled WGS sequence"/>
</dbReference>
<proteinExistence type="predicted"/>
<reference evidence="1 2" key="1">
    <citation type="submission" date="2008-12" db="EMBL/GenBank/DDBJ databases">
        <authorList>
            <person name="Fulton L."/>
            <person name="Clifton S."/>
            <person name="Fulton B."/>
            <person name="Xu J."/>
            <person name="Minx P."/>
            <person name="Pepin K.H."/>
            <person name="Johnson M."/>
            <person name="Bhonagiri V."/>
            <person name="Nash W.E."/>
            <person name="Mardis E.R."/>
            <person name="Wilson R.K."/>
        </authorList>
    </citation>
    <scope>NUCLEOTIDE SEQUENCE [LARGE SCALE GENOMIC DNA]</scope>
    <source>
        <strain evidence="1 2">DSM 14838</strain>
    </source>
</reference>
<name>E2NM58_9BACE</name>
<dbReference type="Gene3D" id="2.60.120.200">
    <property type="match status" value="3"/>
</dbReference>
<dbReference type="InterPro" id="IPR013320">
    <property type="entry name" value="ConA-like_dom_sf"/>
</dbReference>
<dbReference type="HOGENOM" id="CLU_375345_0_0_10"/>
<comment type="caution">
    <text evidence="1">The sequence shown here is derived from an EMBL/GenBank/DDBJ whole genome shotgun (WGS) entry which is preliminary data.</text>
</comment>
<dbReference type="GO" id="GO:0005975">
    <property type="term" value="P:carbohydrate metabolic process"/>
    <property type="evidence" value="ECO:0007669"/>
    <property type="project" value="UniProtKB-ARBA"/>
</dbReference>
<dbReference type="GO" id="GO:0004553">
    <property type="term" value="F:hydrolase activity, hydrolyzing O-glycosyl compounds"/>
    <property type="evidence" value="ECO:0007669"/>
    <property type="project" value="UniProtKB-ARBA"/>
</dbReference>
<sequence>IMKTRKWPAICLAILTMCMGSCQDWGQMDPIPGNQVLPKLELVANLTFDDEELNPEEIQTFAYPDGDIPILVTDEALGQVLELSGGYARIFNPLNKVKVQDGVSLTFWMKQAVPEEDEDASAFEQDVTGAIFSFENANSTQRMFFTANGWLNYEGVDGSYEDNNPADAKTGLMSAGEWHYVAISVKNNGYFVYVDGLKKIEKTVSDFDCSKIVQFMASVPYLYIGYGSNTENQKWQLDDLSVYRNTITSTEIAVPKKGGDSSVEGGELYPGQVFFSDFERENDGTTIYGKGNFTDFGGNFGRVFQNVSGAQRSNYLILPEDVLSHSAETKELSIGVWVNAANAGASSDYMWAPLFSAYASGPATDNGTPMFVCQYRGILQVNCNGWCDFTDAQNTNQVNGVYHDATDWLADKGWHYYTVTLTETNAKVYFDGVLKNEWNVSGSGDGNVIGGLFSNGSDLKYICLGGNQAWNWGDNDAGFMFDDIAIYNKALTKAEIDNIIAYKKLPTPTYFNDFEKGVGNATIYGAGTIERPGGAWGNVFQNVGGALRSNYLVLPEDALSHTADTKQLTVAVWVNSENAGTSADYMWAPLFMAYGSGPATDNGAPMLACQYRGVLQVNCSGWCDFTDAQNTAGANVAYHDATDWLADKDWHLYTAVFTETNAKVYFDGVLKNEWNVSGSGDGNVIAGLFSNGSDLKYICLGGNQAWNWGDNDPGFAFDHISIYNVALTQEQIKVLVNRKK</sequence>
<evidence type="ECO:0000313" key="1">
    <source>
        <dbReference type="EMBL" id="EEF86994.1"/>
    </source>
</evidence>
<dbReference type="EMBL" id="ACCH01000448">
    <property type="protein sequence ID" value="EEF86994.1"/>
    <property type="molecule type" value="Genomic_DNA"/>
</dbReference>
<accession>E2NM58</accession>
<dbReference type="SUPFAM" id="SSF49899">
    <property type="entry name" value="Concanavalin A-like lectins/glucanases"/>
    <property type="match status" value="3"/>
</dbReference>
<reference evidence="1 2" key="2">
    <citation type="submission" date="2009-01" db="EMBL/GenBank/DDBJ databases">
        <title>Draft genome sequence of Bacteroides cellulosilyticus (DSM 14838).</title>
        <authorList>
            <person name="Sudarsanam P."/>
            <person name="Ley R."/>
            <person name="Guruge J."/>
            <person name="Turnbaugh P.J."/>
            <person name="Mahowald M."/>
            <person name="Liep D."/>
            <person name="Gordon J."/>
        </authorList>
    </citation>
    <scope>NUCLEOTIDE SEQUENCE [LARGE SCALE GENOMIC DNA]</scope>
    <source>
        <strain evidence="1 2">DSM 14838</strain>
    </source>
</reference>
<gene>
    <name evidence="1" type="ORF">BACCELL_05402</name>
</gene>
<feature type="non-terminal residue" evidence="1">
    <location>
        <position position="1"/>
    </location>
</feature>
<evidence type="ECO:0000313" key="2">
    <source>
        <dbReference type="Proteomes" id="UP000003711"/>
    </source>
</evidence>
<dbReference type="AlphaFoldDB" id="E2NM58"/>
<dbReference type="RefSeq" id="WP_007214735.1">
    <property type="nucleotide sequence ID" value="NZ_EQ973495.1"/>
</dbReference>
<dbReference type="Pfam" id="PF13385">
    <property type="entry name" value="Laminin_G_3"/>
    <property type="match status" value="3"/>
</dbReference>
<protein>
    <submittedName>
        <fullName evidence="1">Uncharacterized protein</fullName>
    </submittedName>
</protein>
<organism evidence="1 2">
    <name type="scientific">Bacteroides cellulosilyticus DSM 14838</name>
    <dbReference type="NCBI Taxonomy" id="537012"/>
    <lineage>
        <taxon>Bacteria</taxon>
        <taxon>Pseudomonadati</taxon>
        <taxon>Bacteroidota</taxon>
        <taxon>Bacteroidia</taxon>
        <taxon>Bacteroidales</taxon>
        <taxon>Bacteroidaceae</taxon>
        <taxon>Bacteroides</taxon>
    </lineage>
</organism>